<comment type="caution">
    <text evidence="2">The sequence shown here is derived from an EMBL/GenBank/DDBJ whole genome shotgun (WGS) entry which is preliminary data.</text>
</comment>
<organism evidence="2 3">
    <name type="scientific">Winogradskyella immobilis</name>
    <dbReference type="NCBI Taxonomy" id="2816852"/>
    <lineage>
        <taxon>Bacteria</taxon>
        <taxon>Pseudomonadati</taxon>
        <taxon>Bacteroidota</taxon>
        <taxon>Flavobacteriia</taxon>
        <taxon>Flavobacteriales</taxon>
        <taxon>Flavobacteriaceae</taxon>
        <taxon>Winogradskyella</taxon>
    </lineage>
</organism>
<sequence length="65" mass="7623">MSKEKTHFILRIIGVIIMLIAFIVIPDAKPWYYEVLLFDFGLILTLIPKFPKIRKRFSKTNSANL</sequence>
<reference evidence="3" key="1">
    <citation type="submission" date="2021-03" db="EMBL/GenBank/DDBJ databases">
        <title>Genome of Cognatishimia sp. F0-27.</title>
        <authorList>
            <person name="Ping X."/>
        </authorList>
    </citation>
    <scope>NUCLEOTIDE SEQUENCE [LARGE SCALE GENOMIC DNA]</scope>
    <source>
        <strain evidence="3">E313</strain>
    </source>
</reference>
<name>A0ABS8ELG6_9FLAO</name>
<feature type="transmembrane region" description="Helical" evidence="1">
    <location>
        <begin position="31"/>
        <end position="50"/>
    </location>
</feature>
<evidence type="ECO:0008006" key="4">
    <source>
        <dbReference type="Google" id="ProtNLM"/>
    </source>
</evidence>
<keyword evidence="1" id="KW-1133">Transmembrane helix</keyword>
<dbReference type="RefSeq" id="WP_227476508.1">
    <property type="nucleotide sequence ID" value="NZ_JAFMPT010000005.1"/>
</dbReference>
<gene>
    <name evidence="2" type="ORF">J1C55_05605</name>
</gene>
<protein>
    <recommendedName>
        <fullName evidence="4">DUF2892 domain-containing protein</fullName>
    </recommendedName>
</protein>
<dbReference type="EMBL" id="JAFMPT010000005">
    <property type="protein sequence ID" value="MCC1484060.1"/>
    <property type="molecule type" value="Genomic_DNA"/>
</dbReference>
<evidence type="ECO:0000313" key="2">
    <source>
        <dbReference type="EMBL" id="MCC1484060.1"/>
    </source>
</evidence>
<proteinExistence type="predicted"/>
<evidence type="ECO:0000313" key="3">
    <source>
        <dbReference type="Proteomes" id="UP000778797"/>
    </source>
</evidence>
<reference evidence="3" key="2">
    <citation type="submission" date="2023-07" db="EMBL/GenBank/DDBJ databases">
        <title>Genome of Winogradskyella sp. E313.</title>
        <authorList>
            <person name="Zhou Y."/>
        </authorList>
    </citation>
    <scope>NUCLEOTIDE SEQUENCE [LARGE SCALE GENOMIC DNA]</scope>
    <source>
        <strain evidence="3">E313</strain>
    </source>
</reference>
<feature type="transmembrane region" description="Helical" evidence="1">
    <location>
        <begin position="7"/>
        <end position="25"/>
    </location>
</feature>
<evidence type="ECO:0000256" key="1">
    <source>
        <dbReference type="SAM" id="Phobius"/>
    </source>
</evidence>
<keyword evidence="1" id="KW-0472">Membrane</keyword>
<dbReference type="Proteomes" id="UP000778797">
    <property type="component" value="Unassembled WGS sequence"/>
</dbReference>
<keyword evidence="3" id="KW-1185">Reference proteome</keyword>
<keyword evidence="1" id="KW-0812">Transmembrane</keyword>
<accession>A0ABS8ELG6</accession>